<evidence type="ECO:0000313" key="7">
    <source>
        <dbReference type="Proteomes" id="UP001497623"/>
    </source>
</evidence>
<dbReference type="InterPro" id="IPR032377">
    <property type="entry name" value="STAR_dimer"/>
</dbReference>
<dbReference type="InterPro" id="IPR004087">
    <property type="entry name" value="KH_dom"/>
</dbReference>
<accession>A0AAV2QYG4</accession>
<dbReference type="EMBL" id="CAXKWB010012211">
    <property type="protein sequence ID" value="CAL4103719.1"/>
    <property type="molecule type" value="Genomic_DNA"/>
</dbReference>
<feature type="region of interest" description="Disordered" evidence="4">
    <location>
        <begin position="1"/>
        <end position="21"/>
    </location>
</feature>
<dbReference type="Gene3D" id="1.20.5.4010">
    <property type="match status" value="1"/>
</dbReference>
<dbReference type="Pfam" id="PF16544">
    <property type="entry name" value="STAR_dimer"/>
    <property type="match status" value="1"/>
</dbReference>
<dbReference type="Gene3D" id="3.30.1370.10">
    <property type="entry name" value="K Homology domain, type 1"/>
    <property type="match status" value="1"/>
</dbReference>
<feature type="domain" description="K Homology" evidence="5">
    <location>
        <begin position="80"/>
        <end position="180"/>
    </location>
</feature>
<dbReference type="SMART" id="SM00322">
    <property type="entry name" value="KH"/>
    <property type="match status" value="1"/>
</dbReference>
<evidence type="ECO:0000256" key="3">
    <source>
        <dbReference type="PROSITE-ProRule" id="PRU00117"/>
    </source>
</evidence>
<dbReference type="PANTHER" id="PTHR11208">
    <property type="entry name" value="RNA-BINDING PROTEIN RELATED"/>
    <property type="match status" value="1"/>
</dbReference>
<keyword evidence="7" id="KW-1185">Reference proteome</keyword>
<reference evidence="6 7" key="1">
    <citation type="submission" date="2024-05" db="EMBL/GenBank/DDBJ databases">
        <authorList>
            <person name="Wallberg A."/>
        </authorList>
    </citation>
    <scope>NUCLEOTIDE SEQUENCE [LARGE SCALE GENOMIC DNA]</scope>
</reference>
<evidence type="ECO:0000256" key="4">
    <source>
        <dbReference type="SAM" id="MobiDB-lite"/>
    </source>
</evidence>
<dbReference type="InterPro" id="IPR055256">
    <property type="entry name" value="KH_1_KHDC4/BBP-like"/>
</dbReference>
<dbReference type="PANTHER" id="PTHR11208:SF125">
    <property type="entry name" value="KH DOMAIN-CONTAINING RNA-BINDING PROTEIN QKI"/>
    <property type="match status" value="1"/>
</dbReference>
<organism evidence="6 7">
    <name type="scientific">Meganyctiphanes norvegica</name>
    <name type="common">Northern krill</name>
    <name type="synonym">Thysanopoda norvegica</name>
    <dbReference type="NCBI Taxonomy" id="48144"/>
    <lineage>
        <taxon>Eukaryota</taxon>
        <taxon>Metazoa</taxon>
        <taxon>Ecdysozoa</taxon>
        <taxon>Arthropoda</taxon>
        <taxon>Crustacea</taxon>
        <taxon>Multicrustacea</taxon>
        <taxon>Malacostraca</taxon>
        <taxon>Eumalacostraca</taxon>
        <taxon>Eucarida</taxon>
        <taxon>Euphausiacea</taxon>
        <taxon>Euphausiidae</taxon>
        <taxon>Meganyctiphanes</taxon>
    </lineage>
</organism>
<dbReference type="PROSITE" id="PS50084">
    <property type="entry name" value="KH_TYPE_1"/>
    <property type="match status" value="1"/>
</dbReference>
<protein>
    <recommendedName>
        <fullName evidence="5">K Homology domain-containing protein</fullName>
    </recommendedName>
</protein>
<feature type="compositionally biased region" description="Low complexity" evidence="4">
    <location>
        <begin position="1"/>
        <end position="10"/>
    </location>
</feature>
<dbReference type="SUPFAM" id="SSF54791">
    <property type="entry name" value="Eukaryotic type KH-domain (KH-domain type I)"/>
    <property type="match status" value="1"/>
</dbReference>
<feature type="region of interest" description="Disordered" evidence="4">
    <location>
        <begin position="263"/>
        <end position="288"/>
    </location>
</feature>
<dbReference type="FunFam" id="3.30.1370.10:FF:000028">
    <property type="entry name" value="protein quaking isoform X2"/>
    <property type="match status" value="1"/>
</dbReference>
<evidence type="ECO:0000256" key="2">
    <source>
        <dbReference type="ARBA" id="ARBA00022884"/>
    </source>
</evidence>
<evidence type="ECO:0000313" key="6">
    <source>
        <dbReference type="EMBL" id="CAL4103719.1"/>
    </source>
</evidence>
<comment type="caution">
    <text evidence="6">The sequence shown here is derived from an EMBL/GenBank/DDBJ whole genome shotgun (WGS) entry which is preliminary data.</text>
</comment>
<evidence type="ECO:0000259" key="5">
    <source>
        <dbReference type="SMART" id="SM00322"/>
    </source>
</evidence>
<dbReference type="InterPro" id="IPR045071">
    <property type="entry name" value="BBP-like"/>
</dbReference>
<sequence length="338" mass="37274">MSSPRPTSRGASGGPPSPSLSEYLAGLLKDKRQLCAFPGVFHHMDRLLDDEIAKVRSNLFQAPAGSAQPLELPSPEGEKVELQEKLYVPVQDNPDFNFVGRILGPRGMTLKKLEQETGCKIMIRGKGSTRDKRREELNRGKPNWEHLTEELHVLVSAEDTDNRAQLKLKRAIEEVKQLLVPSQDNGDDELKKRQLMELAIINGTYRDTAGTNNRKDQPNQDPNMLSGEAAMLLGLMQAANQVPQHSAGALNIPQHLLLPPGMVPQHGAAMPPHTMAQSMHSMQPPPLVSAQDIHNNIMYVPFGDPNASHTGFGLSAAAMAQQQPQRPRKHMGHRHGPY</sequence>
<keyword evidence="1" id="KW-0217">Developmental protein</keyword>
<dbReference type="GO" id="GO:0005634">
    <property type="term" value="C:nucleus"/>
    <property type="evidence" value="ECO:0007669"/>
    <property type="project" value="TreeGrafter"/>
</dbReference>
<dbReference type="Pfam" id="PF22675">
    <property type="entry name" value="KH-I_KHDC4-BBP"/>
    <property type="match status" value="1"/>
</dbReference>
<proteinExistence type="predicted"/>
<dbReference type="InterPro" id="IPR036612">
    <property type="entry name" value="KH_dom_type_1_sf"/>
</dbReference>
<dbReference type="GO" id="GO:0048024">
    <property type="term" value="P:regulation of mRNA splicing, via spliceosome"/>
    <property type="evidence" value="ECO:0007669"/>
    <property type="project" value="TreeGrafter"/>
</dbReference>
<dbReference type="GO" id="GO:0003729">
    <property type="term" value="F:mRNA binding"/>
    <property type="evidence" value="ECO:0007669"/>
    <property type="project" value="TreeGrafter"/>
</dbReference>
<feature type="region of interest" description="Disordered" evidence="4">
    <location>
        <begin position="318"/>
        <end position="338"/>
    </location>
</feature>
<name>A0AAV2QYG4_MEGNR</name>
<keyword evidence="2 3" id="KW-0694">RNA-binding</keyword>
<evidence type="ECO:0000256" key="1">
    <source>
        <dbReference type="ARBA" id="ARBA00022473"/>
    </source>
</evidence>
<dbReference type="Proteomes" id="UP001497623">
    <property type="component" value="Unassembled WGS sequence"/>
</dbReference>
<dbReference type="AlphaFoldDB" id="A0AAV2QYG4"/>
<gene>
    <name evidence="6" type="ORF">MNOR_LOCUS17639</name>
</gene>
<feature type="compositionally biased region" description="Basic residues" evidence="4">
    <location>
        <begin position="326"/>
        <end position="338"/>
    </location>
</feature>